<dbReference type="PANTHER" id="PTHR19338">
    <property type="entry name" value="TRANSLOCASE OF INNER MITOCHONDRIAL MEMBRANE 13 HOMOLOG"/>
    <property type="match status" value="1"/>
</dbReference>
<evidence type="ECO:0000256" key="1">
    <source>
        <dbReference type="ARBA" id="ARBA00008894"/>
    </source>
</evidence>
<sequence>MGEMQYFLSEADNRRIEESAVDNLVCGLRDALYDADDIIDLAKFEGSKLLMDNRSSSSRNTVCSVLSVLSCFCNLKIRRKVSMQIKILNDRLKDISGDNTFWTLNNDTCLGKYSETNHRTSSHLVEPMLVGNHITISTAKLVDLVLVNKEKQNYKIGIVGTVGIGKTTLAQKVYNHQRMNFFNASEHMMHEVKLLKNFKALCKSKKVKSLKIQQKNTTMS</sequence>
<dbReference type="Gene3D" id="3.40.50.300">
    <property type="entry name" value="P-loop containing nucleotide triphosphate hydrolases"/>
    <property type="match status" value="1"/>
</dbReference>
<comment type="similarity">
    <text evidence="1">Belongs to the disease resistance NB-LRR family.</text>
</comment>
<dbReference type="EMBL" id="BQKI01000031">
    <property type="protein sequence ID" value="GJN13059.1"/>
    <property type="molecule type" value="Genomic_DNA"/>
</dbReference>
<evidence type="ECO:0000313" key="8">
    <source>
        <dbReference type="Proteomes" id="UP001054889"/>
    </source>
</evidence>
<name>A0AAV5DQX0_ELECO</name>
<dbReference type="InterPro" id="IPR041118">
    <property type="entry name" value="Rx_N"/>
</dbReference>
<dbReference type="GO" id="GO:0000166">
    <property type="term" value="F:nucleotide binding"/>
    <property type="evidence" value="ECO:0007669"/>
    <property type="project" value="UniProtKB-KW"/>
</dbReference>
<evidence type="ECO:0000256" key="3">
    <source>
        <dbReference type="ARBA" id="ARBA00022737"/>
    </source>
</evidence>
<evidence type="ECO:0000256" key="4">
    <source>
        <dbReference type="ARBA" id="ARBA00022741"/>
    </source>
</evidence>
<keyword evidence="8" id="KW-1185">Reference proteome</keyword>
<protein>
    <recommendedName>
        <fullName evidence="6">Disease resistance N-terminal domain-containing protein</fullName>
    </recommendedName>
</protein>
<comment type="caution">
    <text evidence="7">The sequence shown here is derived from an EMBL/GenBank/DDBJ whole genome shotgun (WGS) entry which is preliminary data.</text>
</comment>
<dbReference type="SUPFAM" id="SSF52540">
    <property type="entry name" value="P-loop containing nucleoside triphosphate hydrolases"/>
    <property type="match status" value="1"/>
</dbReference>
<dbReference type="GO" id="GO:0006952">
    <property type="term" value="P:defense response"/>
    <property type="evidence" value="ECO:0007669"/>
    <property type="project" value="UniProtKB-KW"/>
</dbReference>
<dbReference type="Proteomes" id="UP001054889">
    <property type="component" value="Unassembled WGS sequence"/>
</dbReference>
<dbReference type="PANTHER" id="PTHR19338:SF73">
    <property type="entry name" value="DISEASE RESISTANCE PROTEIN RGA2-LIKE"/>
    <property type="match status" value="1"/>
</dbReference>
<evidence type="ECO:0000259" key="6">
    <source>
        <dbReference type="Pfam" id="PF18052"/>
    </source>
</evidence>
<dbReference type="AlphaFoldDB" id="A0AAV5DQX0"/>
<keyword evidence="3" id="KW-0677">Repeat</keyword>
<gene>
    <name evidence="7" type="primary">ga31392</name>
    <name evidence="7" type="ORF">PR202_ga31392</name>
</gene>
<reference evidence="7" key="1">
    <citation type="journal article" date="2018" name="DNA Res.">
        <title>Multiple hybrid de novo genome assembly of finger millet, an orphan allotetraploid crop.</title>
        <authorList>
            <person name="Hatakeyama M."/>
            <person name="Aluri S."/>
            <person name="Balachadran M.T."/>
            <person name="Sivarajan S.R."/>
            <person name="Patrignani A."/>
            <person name="Gruter S."/>
            <person name="Poveda L."/>
            <person name="Shimizu-Inatsugi R."/>
            <person name="Baeten J."/>
            <person name="Francoijs K.J."/>
            <person name="Nataraja K.N."/>
            <person name="Reddy Y.A.N."/>
            <person name="Phadnis S."/>
            <person name="Ravikumar R.L."/>
            <person name="Schlapbach R."/>
            <person name="Sreeman S.M."/>
            <person name="Shimizu K.K."/>
        </authorList>
    </citation>
    <scope>NUCLEOTIDE SEQUENCE</scope>
</reference>
<reference evidence="7" key="2">
    <citation type="submission" date="2021-12" db="EMBL/GenBank/DDBJ databases">
        <title>Resequencing data analysis of finger millet.</title>
        <authorList>
            <person name="Hatakeyama M."/>
            <person name="Aluri S."/>
            <person name="Balachadran M.T."/>
            <person name="Sivarajan S.R."/>
            <person name="Poveda L."/>
            <person name="Shimizu-Inatsugi R."/>
            <person name="Schlapbach R."/>
            <person name="Sreeman S.M."/>
            <person name="Shimizu K.K."/>
        </authorList>
    </citation>
    <scope>NUCLEOTIDE SEQUENCE</scope>
</reference>
<proteinExistence type="inferred from homology"/>
<dbReference type="Gene3D" id="1.20.5.4130">
    <property type="match status" value="1"/>
</dbReference>
<evidence type="ECO:0000256" key="5">
    <source>
        <dbReference type="ARBA" id="ARBA00022821"/>
    </source>
</evidence>
<dbReference type="InterPro" id="IPR027417">
    <property type="entry name" value="P-loop_NTPase"/>
</dbReference>
<keyword evidence="5" id="KW-0611">Plant defense</keyword>
<organism evidence="7 8">
    <name type="scientific">Eleusine coracana subsp. coracana</name>
    <dbReference type="NCBI Taxonomy" id="191504"/>
    <lineage>
        <taxon>Eukaryota</taxon>
        <taxon>Viridiplantae</taxon>
        <taxon>Streptophyta</taxon>
        <taxon>Embryophyta</taxon>
        <taxon>Tracheophyta</taxon>
        <taxon>Spermatophyta</taxon>
        <taxon>Magnoliopsida</taxon>
        <taxon>Liliopsida</taxon>
        <taxon>Poales</taxon>
        <taxon>Poaceae</taxon>
        <taxon>PACMAD clade</taxon>
        <taxon>Chloridoideae</taxon>
        <taxon>Cynodonteae</taxon>
        <taxon>Eleusininae</taxon>
        <taxon>Eleusine</taxon>
    </lineage>
</organism>
<accession>A0AAV5DQX0</accession>
<evidence type="ECO:0000313" key="7">
    <source>
        <dbReference type="EMBL" id="GJN13059.1"/>
    </source>
</evidence>
<feature type="domain" description="Disease resistance N-terminal" evidence="6">
    <location>
        <begin position="3"/>
        <end position="50"/>
    </location>
</feature>
<evidence type="ECO:0000256" key="2">
    <source>
        <dbReference type="ARBA" id="ARBA00022614"/>
    </source>
</evidence>
<dbReference type="Pfam" id="PF18052">
    <property type="entry name" value="Rx_N"/>
    <property type="match status" value="1"/>
</dbReference>
<keyword evidence="2" id="KW-0433">Leucine-rich repeat</keyword>
<keyword evidence="4" id="KW-0547">Nucleotide-binding</keyword>